<dbReference type="NCBIfam" id="TIGR02564">
    <property type="entry name" value="cas_Csy1"/>
    <property type="match status" value="1"/>
</dbReference>
<dbReference type="RefSeq" id="WP_283172726.1">
    <property type="nucleotide sequence ID" value="NZ_JAPNOA010000018.1"/>
</dbReference>
<feature type="coiled-coil region" evidence="1">
    <location>
        <begin position="12"/>
        <end position="39"/>
    </location>
</feature>
<accession>A0A9X3IS47</accession>
<comment type="caution">
    <text evidence="2">The sequence shown here is derived from an EMBL/GenBank/DDBJ whole genome shotgun (WGS) entry which is preliminary data.</text>
</comment>
<dbReference type="InterPro" id="IPR013397">
    <property type="entry name" value="CRISPR-assoc_prot_Csy1"/>
</dbReference>
<dbReference type="Proteomes" id="UP001150830">
    <property type="component" value="Unassembled WGS sequence"/>
</dbReference>
<gene>
    <name evidence="2" type="primary">csy1</name>
    <name evidence="2" type="ORF">OUO13_04865</name>
</gene>
<reference evidence="2" key="1">
    <citation type="submission" date="2022-11" db="EMBL/GenBank/DDBJ databases">
        <title>Parathalassolutuus dongxingensis gen. nov., sp. nov., a novel member of family Oceanospirillaceae isolated from a coastal shrimp pond in Guangxi, China.</title>
        <authorList>
            <person name="Chen H."/>
        </authorList>
    </citation>
    <scope>NUCLEOTIDE SEQUENCE</scope>
    <source>
        <strain evidence="2">G-43</strain>
    </source>
</reference>
<evidence type="ECO:0000313" key="3">
    <source>
        <dbReference type="Proteomes" id="UP001150830"/>
    </source>
</evidence>
<organism evidence="2 3">
    <name type="scientific">Parathalassolituus penaei</name>
    <dbReference type="NCBI Taxonomy" id="2997323"/>
    <lineage>
        <taxon>Bacteria</taxon>
        <taxon>Pseudomonadati</taxon>
        <taxon>Pseudomonadota</taxon>
        <taxon>Gammaproteobacteria</taxon>
        <taxon>Oceanospirillales</taxon>
        <taxon>Oceanospirillaceae</taxon>
        <taxon>Parathalassolituus</taxon>
    </lineage>
</organism>
<keyword evidence="1" id="KW-0175">Coiled coil</keyword>
<dbReference type="EMBL" id="JAPNOA010000018">
    <property type="protein sequence ID" value="MCY0964509.1"/>
    <property type="molecule type" value="Genomic_DNA"/>
</dbReference>
<keyword evidence="3" id="KW-1185">Reference proteome</keyword>
<evidence type="ECO:0000256" key="1">
    <source>
        <dbReference type="SAM" id="Coils"/>
    </source>
</evidence>
<sequence length="436" mass="49212">MELTDKIRQYIAERCAAKLEALEKELAKAEKELSADAFAVFRLDWQQRKQALLDSFKPDAWLTDAASRAKQISLVSHAIKYTHSDAKGTSLMLVADKISASGYLSSCSLDALKADVVGNAAALDVANLLLLESDGVRLLDMISKDDVAALQAFGSTEQQAGWLQGFKEALKVLDPASHTLAKQLYFPVPESESGYHLLAPLAASSLNHAVYQQIQHSRFSDEAKAARDARRKDLYWHEGTCDYLSLAIQTFGGTKPQNISLLNSQRRGRSYLFNAQPPVWKTLDKPPKSIEDFWFKYRRHIRAQVRDLKGFLEWADVQQLNNIHIREKRAEMVSALVDEFYQYSARIQLMSPGWSAEAFGVKPEACWLDPGRTDDDFLCEREGKGWCKPLALTFGRVLSKAMETKKLSMTDAETAHFKQQIQREAYRLMIDLEELV</sequence>
<name>A0A9X3IS47_9GAMM</name>
<proteinExistence type="predicted"/>
<dbReference type="Pfam" id="PF09611">
    <property type="entry name" value="Cas_Csy1"/>
    <property type="match status" value="1"/>
</dbReference>
<dbReference type="AlphaFoldDB" id="A0A9X3IS47"/>
<evidence type="ECO:0000313" key="2">
    <source>
        <dbReference type="EMBL" id="MCY0964509.1"/>
    </source>
</evidence>
<protein>
    <submittedName>
        <fullName evidence="2">Type I-F CRISPR-associated protein Csy1</fullName>
    </submittedName>
</protein>